<dbReference type="GO" id="GO:0046872">
    <property type="term" value="F:metal ion binding"/>
    <property type="evidence" value="ECO:0007669"/>
    <property type="project" value="UniProtKB-KW"/>
</dbReference>
<dbReference type="SUPFAM" id="SSF51366">
    <property type="entry name" value="Ribulose-phoshate binding barrel"/>
    <property type="match status" value="1"/>
</dbReference>
<dbReference type="InterPro" id="IPR013785">
    <property type="entry name" value="Aldolase_TIM"/>
</dbReference>
<dbReference type="EMBL" id="PSRQ01000023">
    <property type="protein sequence ID" value="PWU23776.1"/>
    <property type="molecule type" value="Genomic_DNA"/>
</dbReference>
<accession>A0A317JUL1</accession>
<evidence type="ECO:0000256" key="2">
    <source>
        <dbReference type="ARBA" id="ARBA00023235"/>
    </source>
</evidence>
<proteinExistence type="predicted"/>
<evidence type="ECO:0000313" key="3">
    <source>
        <dbReference type="EMBL" id="PWU23776.1"/>
    </source>
</evidence>
<dbReference type="AlphaFoldDB" id="A0A317JUL1"/>
<dbReference type="Proteomes" id="UP000246104">
    <property type="component" value="Unassembled WGS sequence"/>
</dbReference>
<dbReference type="InterPro" id="IPR000056">
    <property type="entry name" value="Ribul_P_3_epim-like"/>
</dbReference>
<keyword evidence="1" id="KW-0479">Metal-binding</keyword>
<dbReference type="Pfam" id="PF00834">
    <property type="entry name" value="Ribul_P_3_epim"/>
    <property type="match status" value="1"/>
</dbReference>
<reference evidence="3 4" key="1">
    <citation type="submission" date="2018-02" db="EMBL/GenBank/DDBJ databases">
        <title>Genomic Reconstructions from Amazon Rainforest and Pasture Soil Reveal Novel Insights into the Physiology of Candidate Phyla in Tropical Sites.</title>
        <authorList>
            <person name="Kroeger M.E."/>
            <person name="Delmont T."/>
            <person name="Eren A.M."/>
            <person name="Guo J."/>
            <person name="Meyer K.M."/>
            <person name="Khan K."/>
            <person name="Rodrigues J.L.M."/>
            <person name="Bohannan B.J.M."/>
            <person name="Tringe S."/>
            <person name="Borges C.D."/>
            <person name="Tiedje J."/>
            <person name="Tsai S.M."/>
            <person name="Nusslein K."/>
        </authorList>
    </citation>
    <scope>NUCLEOTIDE SEQUENCE [LARGE SCALE GENOMIC DNA]</scope>
    <source>
        <strain evidence="3">Amazon FNV 2010 28 9</strain>
    </source>
</reference>
<dbReference type="GO" id="GO:0016857">
    <property type="term" value="F:racemase and epimerase activity, acting on carbohydrates and derivatives"/>
    <property type="evidence" value="ECO:0007669"/>
    <property type="project" value="InterPro"/>
</dbReference>
<comment type="caution">
    <text evidence="3">The sequence shown here is derived from an EMBL/GenBank/DDBJ whole genome shotgun (WGS) entry which is preliminary data.</text>
</comment>
<evidence type="ECO:0000313" key="4">
    <source>
        <dbReference type="Proteomes" id="UP000246104"/>
    </source>
</evidence>
<protein>
    <recommendedName>
        <fullName evidence="5">Ribulose-phosphate 3-epimerase</fullName>
    </recommendedName>
</protein>
<evidence type="ECO:0008006" key="5">
    <source>
        <dbReference type="Google" id="ProtNLM"/>
    </source>
</evidence>
<dbReference type="PANTHER" id="PTHR11749">
    <property type="entry name" value="RIBULOSE-5-PHOSPHATE-3-EPIMERASE"/>
    <property type="match status" value="1"/>
</dbReference>
<keyword evidence="2" id="KW-0413">Isomerase</keyword>
<sequence length="219" mass="24205">MTIIPAILSDSTETIQSQLDRVQNETELTRVQVDIVDAEFSDETTVSPIDLLQFHNETIDIDIHLMTNDPINDVVECSQVPHIRGIIAQIEHMSSQHAFVEHVKSYNLRVGLSIDLTTPIEELDPQVLGSLDMIQVMDIQAGAQGRPFGGEKALKHIREIKQVLEEKGLEHIEVLADGGINTRTEIDVIDSGADALVVGSALWNATDLQEAIEKLQRTA</sequence>
<dbReference type="Gene3D" id="3.20.20.70">
    <property type="entry name" value="Aldolase class I"/>
    <property type="match status" value="1"/>
</dbReference>
<evidence type="ECO:0000256" key="1">
    <source>
        <dbReference type="ARBA" id="ARBA00022723"/>
    </source>
</evidence>
<dbReference type="GO" id="GO:0005975">
    <property type="term" value="P:carbohydrate metabolic process"/>
    <property type="evidence" value="ECO:0007669"/>
    <property type="project" value="InterPro"/>
</dbReference>
<name>A0A317JUL1_9BACT</name>
<gene>
    <name evidence="3" type="ORF">C5B42_01985</name>
</gene>
<organism evidence="3 4">
    <name type="scientific">Candidatus Cerribacteria bacterium 'Amazon FNV 2010 28 9'</name>
    <dbReference type="NCBI Taxonomy" id="2081795"/>
    <lineage>
        <taxon>Bacteria</taxon>
        <taxon>Candidatus Cerribacteria</taxon>
    </lineage>
</organism>
<dbReference type="InterPro" id="IPR011060">
    <property type="entry name" value="RibuloseP-bd_barrel"/>
</dbReference>